<dbReference type="InterPro" id="IPR006035">
    <property type="entry name" value="Ureohydrolase"/>
</dbReference>
<evidence type="ECO:0000256" key="3">
    <source>
        <dbReference type="ARBA" id="ARBA00022808"/>
    </source>
</evidence>
<reference evidence="10 11" key="1">
    <citation type="submission" date="2015-05" db="EMBL/GenBank/DDBJ databases">
        <title>Genome sequences of Pluralibacter gergoviae.</title>
        <authorList>
            <person name="Greninger A.L."/>
            <person name="Miller S."/>
        </authorList>
    </citation>
    <scope>NUCLEOTIDE SEQUENCE [LARGE SCALE GENOMIC DNA]</scope>
    <source>
        <strain evidence="10 11">JS81F13</strain>
    </source>
</reference>
<sequence length="319" mass="33769">MSTLWQPVADDVWQGRDDSAESPQALRLFQTVARAEVFAPERLAGDIALLGFACDAGVLRNKGRPGAAAGPEALRRALANMASHDGHDRLADAGNIVAAGDNLEAAQQALRDAVSACQRAGRRTLVLGGGHETAFGHGAGVLDAFPGERVAIVNLDAHLDLRRAERASSGTPFRQLAQLCGQQGRGFSYHCYGASRAANTAALWQEAARLKVTVIEDLALLGSDDGALSSALAKVIADHDRLYLTIDLDVLPAWEMPAVSAPAALGVPLGKILQIVTTLCQSGKLQAADLVEFNPQYDRDGQGARTAARLAWHIAQCWK</sequence>
<comment type="function">
    <text evidence="5">Catalyzes the conversion of N-formimidoyl-L-glutamate to L-glutamate and formamide.</text>
</comment>
<dbReference type="PANTHER" id="PTHR11358:SF35">
    <property type="entry name" value="FORMIMIDOYLGLUTAMASE"/>
    <property type="match status" value="1"/>
</dbReference>
<comment type="similarity">
    <text evidence="5 8 9">Belongs to the arginase family.</text>
</comment>
<feature type="binding site" evidence="7">
    <location>
        <position position="158"/>
    </location>
    <ligand>
        <name>Mn(2+)</name>
        <dbReference type="ChEBI" id="CHEBI:29035"/>
        <label>1</label>
    </ligand>
</feature>
<gene>
    <name evidence="5" type="primary">hutG</name>
    <name evidence="10" type="ORF">ABW06_14010</name>
</gene>
<dbReference type="PROSITE" id="PS51409">
    <property type="entry name" value="ARGINASE_2"/>
    <property type="match status" value="1"/>
</dbReference>
<evidence type="ECO:0000313" key="10">
    <source>
        <dbReference type="EMBL" id="KMK13101.1"/>
    </source>
</evidence>
<keyword evidence="3 5" id="KW-0369">Histidine metabolism</keyword>
<feature type="binding site" evidence="5">
    <location>
        <position position="158"/>
    </location>
    <ligand>
        <name>Mn(2+)</name>
        <dbReference type="ChEBI" id="CHEBI:29035"/>
        <label>2</label>
    </ligand>
</feature>
<evidence type="ECO:0000256" key="6">
    <source>
        <dbReference type="NCBIfam" id="TIGR01227"/>
    </source>
</evidence>
<name>A0A0J5KZX8_PLUGE</name>
<feature type="binding site" evidence="5 7">
    <location>
        <position position="156"/>
    </location>
    <ligand>
        <name>Mn(2+)</name>
        <dbReference type="ChEBI" id="CHEBI:29035"/>
        <label>1</label>
    </ligand>
</feature>
<dbReference type="Gene3D" id="3.40.800.10">
    <property type="entry name" value="Ureohydrolase domain"/>
    <property type="match status" value="1"/>
</dbReference>
<feature type="binding site" evidence="5 7">
    <location>
        <position position="160"/>
    </location>
    <ligand>
        <name>Mn(2+)</name>
        <dbReference type="ChEBI" id="CHEBI:29035"/>
        <label>1</label>
    </ligand>
</feature>
<comment type="cofactor">
    <cofactor evidence="5 7">
        <name>Mn(2+)</name>
        <dbReference type="ChEBI" id="CHEBI:29035"/>
    </cofactor>
    <text evidence="5 7">Binds 2 manganese ions per subunit.</text>
</comment>
<feature type="binding site" evidence="5">
    <location>
        <position position="247"/>
    </location>
    <ligand>
        <name>Mn(2+)</name>
        <dbReference type="ChEBI" id="CHEBI:29035"/>
        <label>2</label>
    </ligand>
</feature>
<keyword evidence="1 5" id="KW-0479">Metal-binding</keyword>
<feature type="binding site" evidence="5 7">
    <location>
        <position position="247"/>
    </location>
    <ligand>
        <name>Mn(2+)</name>
        <dbReference type="ChEBI" id="CHEBI:29035"/>
        <label>1</label>
    </ligand>
</feature>
<dbReference type="GO" id="GO:0050415">
    <property type="term" value="F:formimidoylglutamase activity"/>
    <property type="evidence" value="ECO:0007669"/>
    <property type="project" value="UniProtKB-UniRule"/>
</dbReference>
<dbReference type="STRING" id="61647.LG71_21000"/>
<evidence type="ECO:0000256" key="1">
    <source>
        <dbReference type="ARBA" id="ARBA00022723"/>
    </source>
</evidence>
<evidence type="ECO:0000256" key="7">
    <source>
        <dbReference type="PIRSR" id="PIRSR036979-1"/>
    </source>
</evidence>
<dbReference type="SUPFAM" id="SSF52768">
    <property type="entry name" value="Arginase/deacetylase"/>
    <property type="match status" value="1"/>
</dbReference>
<evidence type="ECO:0000313" key="11">
    <source>
        <dbReference type="Proteomes" id="UP000036196"/>
    </source>
</evidence>
<dbReference type="PROSITE" id="PS01053">
    <property type="entry name" value="ARGINASE_1"/>
    <property type="match status" value="1"/>
</dbReference>
<dbReference type="AlphaFoldDB" id="A0A0J5KZX8"/>
<dbReference type="GO" id="GO:0019556">
    <property type="term" value="P:L-histidine catabolic process to glutamate and formamide"/>
    <property type="evidence" value="ECO:0007669"/>
    <property type="project" value="UniProtKB-UniRule"/>
</dbReference>
<dbReference type="PANTHER" id="PTHR11358">
    <property type="entry name" value="ARGINASE/AGMATINASE"/>
    <property type="match status" value="1"/>
</dbReference>
<dbReference type="RefSeq" id="WP_048279329.1">
    <property type="nucleotide sequence ID" value="NZ_LDZF01000013.1"/>
</dbReference>
<dbReference type="GO" id="GO:0019557">
    <property type="term" value="P:L-histidine catabolic process to glutamate and formate"/>
    <property type="evidence" value="ECO:0007669"/>
    <property type="project" value="UniProtKB-UniPathway"/>
</dbReference>
<dbReference type="CDD" id="cd09988">
    <property type="entry name" value="Formimidoylglutamase"/>
    <property type="match status" value="1"/>
</dbReference>
<evidence type="ECO:0000256" key="4">
    <source>
        <dbReference type="ARBA" id="ARBA00023211"/>
    </source>
</evidence>
<dbReference type="EMBL" id="LDZF01000013">
    <property type="protein sequence ID" value="KMK13101.1"/>
    <property type="molecule type" value="Genomic_DNA"/>
</dbReference>
<dbReference type="GO" id="GO:0008783">
    <property type="term" value="F:agmatinase activity"/>
    <property type="evidence" value="ECO:0007669"/>
    <property type="project" value="TreeGrafter"/>
</dbReference>
<comment type="pathway">
    <text evidence="5">Amino-acid degradation; L-histidine degradation into L-glutamate; L-glutamate from N-formimidoyl-L-glutamate (hydrolase route): step 1/1.</text>
</comment>
<dbReference type="HAMAP" id="MF_00737">
    <property type="entry name" value="Formimidoylglutam"/>
    <property type="match status" value="1"/>
</dbReference>
<dbReference type="EC" id="3.5.3.8" evidence="5 6"/>
<dbReference type="PIRSF" id="PIRSF036979">
    <property type="entry name" value="Arginase"/>
    <property type="match status" value="1"/>
</dbReference>
<dbReference type="GO" id="GO:0030145">
    <property type="term" value="F:manganese ion binding"/>
    <property type="evidence" value="ECO:0007669"/>
    <property type="project" value="UniProtKB-UniRule"/>
</dbReference>
<keyword evidence="2 5" id="KW-0378">Hydrolase</keyword>
<dbReference type="PRINTS" id="PR00116">
    <property type="entry name" value="ARGINASE"/>
</dbReference>
<dbReference type="InterPro" id="IPR023696">
    <property type="entry name" value="Ureohydrolase_dom_sf"/>
</dbReference>
<dbReference type="InterPro" id="IPR020855">
    <property type="entry name" value="Ureohydrolase_Mn_BS"/>
</dbReference>
<dbReference type="PATRIC" id="fig|61647.15.peg.973"/>
<dbReference type="InterPro" id="IPR005923">
    <property type="entry name" value="HutG"/>
</dbReference>
<dbReference type="NCBIfam" id="TIGR01227">
    <property type="entry name" value="hutG"/>
    <property type="match status" value="1"/>
</dbReference>
<protein>
    <recommendedName>
        <fullName evidence="5 6">Formimidoylglutamase</fullName>
        <ecNumber evidence="5 6">3.5.3.8</ecNumber>
    </recommendedName>
    <alternativeName>
        <fullName evidence="5">Formiminoglutamase</fullName>
    </alternativeName>
    <alternativeName>
        <fullName evidence="5">Formiminoglutamate hydrolase</fullName>
    </alternativeName>
</protein>
<keyword evidence="11" id="KW-1185">Reference proteome</keyword>
<keyword evidence="4 5" id="KW-0464">Manganese</keyword>
<comment type="caution">
    <text evidence="10">The sequence shown here is derived from an EMBL/GenBank/DDBJ whole genome shotgun (WGS) entry which is preliminary data.</text>
</comment>
<evidence type="ECO:0000256" key="2">
    <source>
        <dbReference type="ARBA" id="ARBA00022801"/>
    </source>
</evidence>
<accession>A0A0J5KZX8</accession>
<evidence type="ECO:0000256" key="5">
    <source>
        <dbReference type="HAMAP-Rule" id="MF_00737"/>
    </source>
</evidence>
<dbReference type="Proteomes" id="UP000036196">
    <property type="component" value="Unassembled WGS sequence"/>
</dbReference>
<feature type="binding site" evidence="7">
    <location>
        <position position="249"/>
    </location>
    <ligand>
        <name>Mn(2+)</name>
        <dbReference type="ChEBI" id="CHEBI:29035"/>
        <label>1</label>
    </ligand>
</feature>
<dbReference type="eggNOG" id="COG0010">
    <property type="taxonomic scope" value="Bacteria"/>
</dbReference>
<feature type="binding site" evidence="5">
    <location>
        <position position="156"/>
    </location>
    <ligand>
        <name>Mn(2+)</name>
        <dbReference type="ChEBI" id="CHEBI:29035"/>
        <label>2</label>
    </ligand>
</feature>
<comment type="catalytic activity">
    <reaction evidence="5">
        <text>N-formimidoyl-L-glutamate + H2O = formamide + L-glutamate</text>
        <dbReference type="Rhea" id="RHEA:22492"/>
        <dbReference type="ChEBI" id="CHEBI:15377"/>
        <dbReference type="ChEBI" id="CHEBI:16397"/>
        <dbReference type="ChEBI" id="CHEBI:29985"/>
        <dbReference type="ChEBI" id="CHEBI:58928"/>
        <dbReference type="EC" id="3.5.3.8"/>
    </reaction>
</comment>
<dbReference type="UniPathway" id="UPA00379">
    <property type="reaction ID" value="UER00552"/>
</dbReference>
<feature type="binding site" evidence="5">
    <location>
        <position position="249"/>
    </location>
    <ligand>
        <name>Mn(2+)</name>
        <dbReference type="ChEBI" id="CHEBI:29035"/>
        <label>2</label>
    </ligand>
</feature>
<evidence type="ECO:0000256" key="9">
    <source>
        <dbReference type="RuleBase" id="RU003684"/>
    </source>
</evidence>
<dbReference type="Pfam" id="PF00491">
    <property type="entry name" value="Arginase"/>
    <property type="match status" value="1"/>
</dbReference>
<proteinExistence type="inferred from homology"/>
<evidence type="ECO:0000256" key="8">
    <source>
        <dbReference type="PROSITE-ProRule" id="PRU00742"/>
    </source>
</evidence>
<organism evidence="10 11">
    <name type="scientific">Pluralibacter gergoviae</name>
    <name type="common">Enterobacter gergoviae</name>
    <dbReference type="NCBI Taxonomy" id="61647"/>
    <lineage>
        <taxon>Bacteria</taxon>
        <taxon>Pseudomonadati</taxon>
        <taxon>Pseudomonadota</taxon>
        <taxon>Gammaproteobacteria</taxon>
        <taxon>Enterobacterales</taxon>
        <taxon>Enterobacteriaceae</taxon>
        <taxon>Pluralibacter</taxon>
    </lineage>
</organism>
<dbReference type="GO" id="GO:0033389">
    <property type="term" value="P:putrescine biosynthetic process from arginine, via agmatine"/>
    <property type="evidence" value="ECO:0007669"/>
    <property type="project" value="TreeGrafter"/>
</dbReference>
<feature type="binding site" evidence="5 7">
    <location>
        <position position="131"/>
    </location>
    <ligand>
        <name>Mn(2+)</name>
        <dbReference type="ChEBI" id="CHEBI:29035"/>
        <label>1</label>
    </ligand>
</feature>